<evidence type="ECO:0000259" key="4">
    <source>
        <dbReference type="SMART" id="SM00939"/>
    </source>
</evidence>
<dbReference type="Pfam" id="PF08530">
    <property type="entry name" value="PepX_C"/>
    <property type="match status" value="1"/>
</dbReference>
<dbReference type="Proteomes" id="UP000601027">
    <property type="component" value="Unassembled WGS sequence"/>
</dbReference>
<keyword evidence="1" id="KW-0378">Hydrolase</keyword>
<comment type="caution">
    <text evidence="5">The sequence shown here is derived from an EMBL/GenBank/DDBJ whole genome shotgun (WGS) entry which is preliminary data.</text>
</comment>
<name>A0ABS1Y0Z9_9ACTN</name>
<dbReference type="InterPro" id="IPR013736">
    <property type="entry name" value="Xaa-Pro_dipept_C"/>
</dbReference>
<organism evidence="5 6">
    <name type="scientific">Micromonospora parastrephiae</name>
    <dbReference type="NCBI Taxonomy" id="2806101"/>
    <lineage>
        <taxon>Bacteria</taxon>
        <taxon>Bacillati</taxon>
        <taxon>Actinomycetota</taxon>
        <taxon>Actinomycetes</taxon>
        <taxon>Micromonosporales</taxon>
        <taxon>Micromonosporaceae</taxon>
        <taxon>Micromonospora</taxon>
    </lineage>
</organism>
<dbReference type="Gene3D" id="2.60.120.260">
    <property type="entry name" value="Galactose-binding domain-like"/>
    <property type="match status" value="1"/>
</dbReference>
<dbReference type="InterPro" id="IPR008979">
    <property type="entry name" value="Galactose-bd-like_sf"/>
</dbReference>
<dbReference type="RefSeq" id="WP_203178283.1">
    <property type="nucleotide sequence ID" value="NZ_JAEVHM010000218.1"/>
</dbReference>
<feature type="domain" description="Xaa-Pro dipeptidyl-peptidase C-terminal" evidence="4">
    <location>
        <begin position="362"/>
        <end position="617"/>
    </location>
</feature>
<feature type="chain" id="PRO_5047056340" evidence="3">
    <location>
        <begin position="30"/>
        <end position="655"/>
    </location>
</feature>
<feature type="region of interest" description="Disordered" evidence="2">
    <location>
        <begin position="632"/>
        <end position="655"/>
    </location>
</feature>
<dbReference type="NCBIfam" id="TIGR00976">
    <property type="entry name" value="CocE_NonD"/>
    <property type="match status" value="1"/>
</dbReference>
<evidence type="ECO:0000256" key="3">
    <source>
        <dbReference type="SAM" id="SignalP"/>
    </source>
</evidence>
<evidence type="ECO:0000313" key="6">
    <source>
        <dbReference type="Proteomes" id="UP000601027"/>
    </source>
</evidence>
<dbReference type="NCBIfam" id="NF003780">
    <property type="entry name" value="PRK05371.1-1"/>
    <property type="match status" value="1"/>
</dbReference>
<dbReference type="SUPFAM" id="SSF53474">
    <property type="entry name" value="alpha/beta-Hydrolases"/>
    <property type="match status" value="1"/>
</dbReference>
<dbReference type="Pfam" id="PF02129">
    <property type="entry name" value="Peptidase_S15"/>
    <property type="match status" value="1"/>
</dbReference>
<dbReference type="SMART" id="SM00939">
    <property type="entry name" value="PepX_C"/>
    <property type="match status" value="1"/>
</dbReference>
<feature type="region of interest" description="Disordered" evidence="2">
    <location>
        <begin position="28"/>
        <end position="48"/>
    </location>
</feature>
<protein>
    <submittedName>
        <fullName evidence="5">Xaa-Pro dipeptidyl-peptidase</fullName>
    </submittedName>
</protein>
<dbReference type="InterPro" id="IPR029058">
    <property type="entry name" value="AB_hydrolase_fold"/>
</dbReference>
<dbReference type="SUPFAM" id="SSF49785">
    <property type="entry name" value="Galactose-binding domain-like"/>
    <property type="match status" value="1"/>
</dbReference>
<reference evidence="5 6" key="1">
    <citation type="submission" date="2021-01" db="EMBL/GenBank/DDBJ databases">
        <title>Draft genome sequence of Micromonospora sp. strain STR1_7.</title>
        <authorList>
            <person name="Karlyshev A."/>
            <person name="Jawad R."/>
        </authorList>
    </citation>
    <scope>NUCLEOTIDE SEQUENCE [LARGE SCALE GENOMIC DNA]</scope>
    <source>
        <strain evidence="5 6">STR1-7</strain>
    </source>
</reference>
<dbReference type="Gene3D" id="3.40.50.1820">
    <property type="entry name" value="alpha/beta hydrolase"/>
    <property type="match status" value="2"/>
</dbReference>
<keyword evidence="3" id="KW-0732">Signal</keyword>
<feature type="signal peptide" evidence="3">
    <location>
        <begin position="1"/>
        <end position="29"/>
    </location>
</feature>
<dbReference type="InterPro" id="IPR005674">
    <property type="entry name" value="CocE/Ser_esterase"/>
</dbReference>
<sequence>MSTARTRARVATALAGLLVAALSATPATASPAADPTARHQPTPPHVVGTQTVPAYSYADAIRESVWVQTRADSDGDGVRDRVAVDLVRPREAAAAGVRVPVIMDASPYYLCCGRGNESELKTYDSAGVIAKAPLFYDNYFVPRGYAFAAVDLAGTARSTGCEDVGGPAEVDSATAVVDWLNGRARAYDADGRPVSAAWSTGRVGMIGKSWDGSVANGAAATGVPGLATIVPISAISSWYDYMRYNGVLRTTDYPGYLHSYVNGRGDDACADVLARLRADSAEETGDRNGFWAQRDYRPSAGRVRASVFMAHGLNDLNVTTNQFARWWQELAEQGVPRKLWLYQAGHEDPFDVRRGAWVSALHRWFDYWLQGLRNGVMDEPRVDLETAPGTWTTQRDWPAPGARNVRVALGAGDGVTGTLGGRGARPGREQAYVDESLTEAELVAEPGAATAGRLVFLSGTLTAPLRISGSPSVRLRIRVDRPTTELTARLVDYGTAERIRYDSSEGVRTLDTESCWGASTDVDDACYRDTEEITGVSDHAVLTRGWLDAAHHRSLRFRTPLRPDRWYTVTVPLNAYDAVLPAGHVLGLVLGQSDPEFTEADDRDATVRVDLGRSELVLPVAGRTGLPTVTVAPPVVTEPAQPSSARTAPRTRQVP</sequence>
<proteinExistence type="predicted"/>
<dbReference type="InterPro" id="IPR000383">
    <property type="entry name" value="Xaa-Pro-like_dom"/>
</dbReference>
<accession>A0ABS1Y0Z9</accession>
<evidence type="ECO:0000256" key="2">
    <source>
        <dbReference type="SAM" id="MobiDB-lite"/>
    </source>
</evidence>
<evidence type="ECO:0000313" key="5">
    <source>
        <dbReference type="EMBL" id="MBM0235177.1"/>
    </source>
</evidence>
<keyword evidence="6" id="KW-1185">Reference proteome</keyword>
<evidence type="ECO:0000256" key="1">
    <source>
        <dbReference type="ARBA" id="ARBA00022801"/>
    </source>
</evidence>
<dbReference type="EMBL" id="JAEVHM010000218">
    <property type="protein sequence ID" value="MBM0235177.1"/>
    <property type="molecule type" value="Genomic_DNA"/>
</dbReference>
<gene>
    <name evidence="5" type="ORF">JNW91_27290</name>
</gene>